<organism evidence="8 9">
    <name type="scientific">Shinella yambaruensis</name>
    <dbReference type="NCBI Taxonomy" id="415996"/>
    <lineage>
        <taxon>Bacteria</taxon>
        <taxon>Pseudomonadati</taxon>
        <taxon>Pseudomonadota</taxon>
        <taxon>Alphaproteobacteria</taxon>
        <taxon>Hyphomicrobiales</taxon>
        <taxon>Rhizobiaceae</taxon>
        <taxon>Shinella</taxon>
    </lineage>
</organism>
<dbReference type="InterPro" id="IPR000873">
    <property type="entry name" value="AMP-dep_synth/lig_dom"/>
</dbReference>
<dbReference type="SMART" id="SM00823">
    <property type="entry name" value="PKS_PP"/>
    <property type="match status" value="1"/>
</dbReference>
<dbReference type="InterPro" id="IPR025110">
    <property type="entry name" value="AMP-bd_C"/>
</dbReference>
<evidence type="ECO:0000256" key="6">
    <source>
        <dbReference type="ARBA" id="ARBA00022723"/>
    </source>
</evidence>
<comment type="caution">
    <text evidence="8">The sequence shown here is derived from an EMBL/GenBank/DDBJ whole genome shotgun (WGS) entry which is preliminary data.</text>
</comment>
<reference evidence="9" key="1">
    <citation type="journal article" date="2019" name="Int. J. Syst. Evol. Microbiol.">
        <title>The Global Catalogue of Microorganisms (GCM) 10K type strain sequencing project: providing services to taxonomists for standard genome sequencing and annotation.</title>
        <authorList>
            <consortium name="The Broad Institute Genomics Platform"/>
            <consortium name="The Broad Institute Genome Sequencing Center for Infectious Disease"/>
            <person name="Wu L."/>
            <person name="Ma J."/>
        </authorList>
    </citation>
    <scope>NUCLEOTIDE SEQUENCE [LARGE SCALE GENOMIC DNA]</scope>
    <source>
        <strain evidence="9">NBRC 102122</strain>
    </source>
</reference>
<dbReference type="InterPro" id="IPR010071">
    <property type="entry name" value="AA_adenyl_dom"/>
</dbReference>
<dbReference type="SUPFAM" id="SSF47336">
    <property type="entry name" value="ACP-like"/>
    <property type="match status" value="1"/>
</dbReference>
<dbReference type="InterPro" id="IPR023213">
    <property type="entry name" value="CAT-like_dom_sf"/>
</dbReference>
<dbReference type="InterPro" id="IPR020845">
    <property type="entry name" value="AMP-binding_CS"/>
</dbReference>
<dbReference type="Pfam" id="PF00501">
    <property type="entry name" value="AMP-binding"/>
    <property type="match status" value="1"/>
</dbReference>
<evidence type="ECO:0000313" key="9">
    <source>
        <dbReference type="Proteomes" id="UP001156702"/>
    </source>
</evidence>
<evidence type="ECO:0000259" key="7">
    <source>
        <dbReference type="PROSITE" id="PS50075"/>
    </source>
</evidence>
<sequence>MTGAEPMTLGELKRRMQESRIRLWVAEGELRYAAPQGLMTAALRSALGHHKAALIGELTQAAPLLVARPEARHEPYPMTDLQQAYWVGEHGGYAQSAIPCFFHHCRFEAIEPETVQTALQRLQRRHEALTARFLPSGEQVIPPPGANPCRLSVVDLRALAPDEAASRLGALCEAYPETLPPLEKGPPLAATLVRLDGSDRLLIAFRLIAIDGPSLAMIFRDLLRYLFDDITGEEPPPSLSHRDYALALKDATSAESIAYWEKTLPTLPGPPDLPATGETPLWSDFRRLAGKLDAERWRRLKSRAAEQGVTANAAMLALYAAALRPFATHPDFTLNVLANHRPFQHPELSLMTGNCSNTTLIDCTGTGSFADQARRLQALMAERLAHASVSGVSLIRRLQLSASAETPAAPFVFTSGISSGRPVLPDEHTSRFELVGSHLRTPQVSMDHQVIENHEGLIYYWDYVTGVFTENLPETIFARYEAALLALVDDPSAWLRDDPAEAEAPSLQALTEDHPDDRAGTLPDLFLATAQASPSATAIIDAEGAALTYADLRRKAEAVAAALLARGARAGDIVGIALPKGLAQIVAVVGVSLAGLVWLPLDSRLPVERRNTILSHSGCRWLIADDLRDLPADARAVTADDIAAHAGEAAIPSRRAPSDRAYVIYTSGSTGAPKGVVISHAAARNTILDINRRFAITAADRVLALSALSFDLSVYDIWGTLAAGGAIVVPADSEFPDPHATLALCARAGVTVWNSVPALIDMALSAARRRPAPELSQLKTIMLSGDWIPLPLARRLRADYPETRLWSLGGATEAAIWSNFYPVETVENHWTSVPYGFALAGQQLHVLDARGRPCPAGVTGEIHIEGFGLAEGYLNDAAKTAASFIRHASGRRLYRTGDLGRIMPCGAIEFLGRKDFQMKIRGHRIEAGDIEAHLTRHPDVDQALALAVPGPDGAPMLIACHTGAADPSIPLAAWLAERLPRYMVPDRFVHLDALPLSANGKRDRKAAAALVVAGLTHTDTMEKPALGETLGPLASLWAEVTGRMPLSPDENFFQSGGNSLLAVHLARAICERFGVEIGLAEIFREPTLGGLQAAIASRSPAAESALPQETRRAAS</sequence>
<keyword evidence="3" id="KW-0596">Phosphopantetheine</keyword>
<dbReference type="InterPro" id="IPR045851">
    <property type="entry name" value="AMP-bd_C_sf"/>
</dbReference>
<accession>A0ABQ5ZS30</accession>
<evidence type="ECO:0000313" key="8">
    <source>
        <dbReference type="EMBL" id="GLR54170.1"/>
    </source>
</evidence>
<gene>
    <name evidence="8" type="ORF">GCM10007923_53870</name>
</gene>
<comment type="cofactor">
    <cofactor evidence="1">
        <name>pantetheine 4'-phosphate</name>
        <dbReference type="ChEBI" id="CHEBI:47942"/>
    </cofactor>
</comment>
<dbReference type="InterPro" id="IPR009081">
    <property type="entry name" value="PP-bd_ACP"/>
</dbReference>
<dbReference type="SUPFAM" id="SSF56801">
    <property type="entry name" value="Acetyl-CoA synthetase-like"/>
    <property type="match status" value="1"/>
</dbReference>
<dbReference type="InterPro" id="IPR042099">
    <property type="entry name" value="ANL_N_sf"/>
</dbReference>
<protein>
    <recommendedName>
        <fullName evidence="7">Carrier domain-containing protein</fullName>
    </recommendedName>
</protein>
<keyword evidence="9" id="KW-1185">Reference proteome</keyword>
<keyword evidence="6" id="KW-0479">Metal-binding</keyword>
<evidence type="ECO:0000256" key="2">
    <source>
        <dbReference type="ARBA" id="ARBA00004924"/>
    </source>
</evidence>
<dbReference type="Gene3D" id="3.30.300.30">
    <property type="match status" value="1"/>
</dbReference>
<dbReference type="RefSeq" id="WP_245081972.1">
    <property type="nucleotide sequence ID" value="NZ_BSOP01000047.1"/>
</dbReference>
<dbReference type="Proteomes" id="UP001156702">
    <property type="component" value="Unassembled WGS sequence"/>
</dbReference>
<name>A0ABQ5ZS30_9HYPH</name>
<dbReference type="Gene3D" id="3.30.559.30">
    <property type="entry name" value="Nonribosomal peptide synthetase, condensation domain"/>
    <property type="match status" value="1"/>
</dbReference>
<dbReference type="Pfam" id="PF00668">
    <property type="entry name" value="Condensation"/>
    <property type="match status" value="1"/>
</dbReference>
<dbReference type="Gene3D" id="1.10.1200.10">
    <property type="entry name" value="ACP-like"/>
    <property type="match status" value="1"/>
</dbReference>
<keyword evidence="5" id="KW-0436">Ligase</keyword>
<dbReference type="Pfam" id="PF13193">
    <property type="entry name" value="AMP-binding_C"/>
    <property type="match status" value="1"/>
</dbReference>
<dbReference type="InterPro" id="IPR036736">
    <property type="entry name" value="ACP-like_sf"/>
</dbReference>
<dbReference type="InterPro" id="IPR041464">
    <property type="entry name" value="TubC_N"/>
</dbReference>
<dbReference type="InterPro" id="IPR006162">
    <property type="entry name" value="Ppantetheine_attach_site"/>
</dbReference>
<dbReference type="PROSITE" id="PS00455">
    <property type="entry name" value="AMP_BINDING"/>
    <property type="match status" value="1"/>
</dbReference>
<dbReference type="SUPFAM" id="SSF52777">
    <property type="entry name" value="CoA-dependent acyltransferases"/>
    <property type="match status" value="2"/>
</dbReference>
<dbReference type="EMBL" id="BSOP01000047">
    <property type="protein sequence ID" value="GLR54170.1"/>
    <property type="molecule type" value="Genomic_DNA"/>
</dbReference>
<dbReference type="InterPro" id="IPR020806">
    <property type="entry name" value="PKS_PP-bd"/>
</dbReference>
<feature type="domain" description="Carrier" evidence="7">
    <location>
        <begin position="1024"/>
        <end position="1099"/>
    </location>
</feature>
<dbReference type="Pfam" id="PF00550">
    <property type="entry name" value="PP-binding"/>
    <property type="match status" value="1"/>
</dbReference>
<dbReference type="PANTHER" id="PTHR45527:SF10">
    <property type="entry name" value="PYOCHELIN SYNTHASE PCHF"/>
    <property type="match status" value="1"/>
</dbReference>
<evidence type="ECO:0000256" key="1">
    <source>
        <dbReference type="ARBA" id="ARBA00001957"/>
    </source>
</evidence>
<dbReference type="PANTHER" id="PTHR45527">
    <property type="entry name" value="NONRIBOSOMAL PEPTIDE SYNTHETASE"/>
    <property type="match status" value="1"/>
</dbReference>
<dbReference type="Gene3D" id="3.40.50.12780">
    <property type="entry name" value="N-terminal domain of ligase-like"/>
    <property type="match status" value="1"/>
</dbReference>
<evidence type="ECO:0000256" key="3">
    <source>
        <dbReference type="ARBA" id="ARBA00022450"/>
    </source>
</evidence>
<dbReference type="Gene3D" id="3.30.559.10">
    <property type="entry name" value="Chloramphenicol acetyltransferase-like domain"/>
    <property type="match status" value="1"/>
</dbReference>
<evidence type="ECO:0000256" key="5">
    <source>
        <dbReference type="ARBA" id="ARBA00022598"/>
    </source>
</evidence>
<keyword evidence="4" id="KW-0597">Phosphoprotein</keyword>
<proteinExistence type="predicted"/>
<dbReference type="NCBIfam" id="TIGR01733">
    <property type="entry name" value="AA-adenyl-dom"/>
    <property type="match status" value="1"/>
</dbReference>
<dbReference type="Gene3D" id="1.10.10.1830">
    <property type="entry name" value="Non-ribosomal peptide synthase, adenylation domain"/>
    <property type="match status" value="1"/>
</dbReference>
<dbReference type="Pfam" id="PF18563">
    <property type="entry name" value="TubC_N"/>
    <property type="match status" value="1"/>
</dbReference>
<dbReference type="PROSITE" id="PS50075">
    <property type="entry name" value="CARRIER"/>
    <property type="match status" value="1"/>
</dbReference>
<comment type="pathway">
    <text evidence="2">Siderophore biosynthesis.</text>
</comment>
<evidence type="ECO:0000256" key="4">
    <source>
        <dbReference type="ARBA" id="ARBA00022553"/>
    </source>
</evidence>
<dbReference type="InterPro" id="IPR044894">
    <property type="entry name" value="TubC_N_sf"/>
</dbReference>
<dbReference type="InterPro" id="IPR001242">
    <property type="entry name" value="Condensation_dom"/>
</dbReference>
<dbReference type="PROSITE" id="PS00012">
    <property type="entry name" value="PHOSPHOPANTETHEINE"/>
    <property type="match status" value="1"/>
</dbReference>